<dbReference type="Pfam" id="PF00501">
    <property type="entry name" value="AMP-binding"/>
    <property type="match status" value="1"/>
</dbReference>
<dbReference type="FunFam" id="3.30.300.30:FF:000008">
    <property type="entry name" value="2,3-dihydroxybenzoate-AMP ligase"/>
    <property type="match status" value="1"/>
</dbReference>
<feature type="domain" description="AMP-binding enzyme C-terminal" evidence="4">
    <location>
        <begin position="445"/>
        <end position="520"/>
    </location>
</feature>
<dbReference type="Gene3D" id="3.30.300.30">
    <property type="match status" value="1"/>
</dbReference>
<accession>A0A4R5B2L7</accession>
<dbReference type="InterPro" id="IPR045851">
    <property type="entry name" value="AMP-bd_C_sf"/>
</dbReference>
<evidence type="ECO:0000313" key="5">
    <source>
        <dbReference type="EMBL" id="TDD79405.1"/>
    </source>
</evidence>
<organism evidence="5 6">
    <name type="scientific">Actinomadura darangshiensis</name>
    <dbReference type="NCBI Taxonomy" id="705336"/>
    <lineage>
        <taxon>Bacteria</taxon>
        <taxon>Bacillati</taxon>
        <taxon>Actinomycetota</taxon>
        <taxon>Actinomycetes</taxon>
        <taxon>Streptosporangiales</taxon>
        <taxon>Thermomonosporaceae</taxon>
        <taxon>Actinomadura</taxon>
    </lineage>
</organism>
<evidence type="ECO:0000256" key="1">
    <source>
        <dbReference type="ARBA" id="ARBA00006432"/>
    </source>
</evidence>
<dbReference type="InterPro" id="IPR042099">
    <property type="entry name" value="ANL_N_sf"/>
</dbReference>
<evidence type="ECO:0000313" key="6">
    <source>
        <dbReference type="Proteomes" id="UP000295578"/>
    </source>
</evidence>
<evidence type="ECO:0000256" key="2">
    <source>
        <dbReference type="ARBA" id="ARBA00022598"/>
    </source>
</evidence>
<dbReference type="AlphaFoldDB" id="A0A4R5B2L7"/>
<feature type="domain" description="AMP-dependent synthetase/ligase" evidence="3">
    <location>
        <begin position="42"/>
        <end position="394"/>
    </location>
</feature>
<dbReference type="InterPro" id="IPR025110">
    <property type="entry name" value="AMP-bd_C"/>
</dbReference>
<dbReference type="Pfam" id="PF13193">
    <property type="entry name" value="AMP-binding_C"/>
    <property type="match status" value="1"/>
</dbReference>
<proteinExistence type="inferred from homology"/>
<dbReference type="EMBL" id="SMKY01000112">
    <property type="protein sequence ID" value="TDD79405.1"/>
    <property type="molecule type" value="Genomic_DNA"/>
</dbReference>
<comment type="caution">
    <text evidence="5">The sequence shown here is derived from an EMBL/GenBank/DDBJ whole genome shotgun (WGS) entry which is preliminary data.</text>
</comment>
<keyword evidence="6" id="KW-1185">Reference proteome</keyword>
<evidence type="ECO:0000259" key="3">
    <source>
        <dbReference type="Pfam" id="PF00501"/>
    </source>
</evidence>
<comment type="similarity">
    <text evidence="1">Belongs to the ATP-dependent AMP-binding enzyme family.</text>
</comment>
<evidence type="ECO:0000259" key="4">
    <source>
        <dbReference type="Pfam" id="PF13193"/>
    </source>
</evidence>
<dbReference type="PANTHER" id="PTHR43767">
    <property type="entry name" value="LONG-CHAIN-FATTY-ACID--COA LIGASE"/>
    <property type="match status" value="1"/>
</dbReference>
<dbReference type="InterPro" id="IPR050237">
    <property type="entry name" value="ATP-dep_AMP-bd_enzyme"/>
</dbReference>
<dbReference type="SUPFAM" id="SSF56801">
    <property type="entry name" value="Acetyl-CoA synthetase-like"/>
    <property type="match status" value="1"/>
</dbReference>
<reference evidence="5 6" key="1">
    <citation type="submission" date="2019-03" db="EMBL/GenBank/DDBJ databases">
        <title>Draft genome sequences of novel Actinobacteria.</title>
        <authorList>
            <person name="Sahin N."/>
            <person name="Ay H."/>
            <person name="Saygin H."/>
        </authorList>
    </citation>
    <scope>NUCLEOTIDE SEQUENCE [LARGE SCALE GENOMIC DNA]</scope>
    <source>
        <strain evidence="5 6">DSM 45941</strain>
    </source>
</reference>
<dbReference type="InterPro" id="IPR000873">
    <property type="entry name" value="AMP-dep_synth/lig_dom"/>
</dbReference>
<keyword evidence="2 5" id="KW-0436">Ligase</keyword>
<name>A0A4R5B2L7_9ACTN</name>
<dbReference type="PANTHER" id="PTHR43767:SF1">
    <property type="entry name" value="NONRIBOSOMAL PEPTIDE SYNTHASE PES1 (EUROFUNG)-RELATED"/>
    <property type="match status" value="1"/>
</dbReference>
<dbReference type="Proteomes" id="UP000295578">
    <property type="component" value="Unassembled WGS sequence"/>
</dbReference>
<dbReference type="GO" id="GO:0016878">
    <property type="term" value="F:acid-thiol ligase activity"/>
    <property type="evidence" value="ECO:0007669"/>
    <property type="project" value="UniProtKB-ARBA"/>
</dbReference>
<gene>
    <name evidence="5" type="ORF">E1293_23405</name>
</gene>
<dbReference type="NCBIfam" id="NF004837">
    <property type="entry name" value="PRK06187.1"/>
    <property type="match status" value="1"/>
</dbReference>
<dbReference type="OrthoDB" id="9803968at2"/>
<protein>
    <submittedName>
        <fullName evidence="5">Long-chain-fatty-acid--CoA ligase</fullName>
    </submittedName>
</protein>
<dbReference type="Gene3D" id="3.40.50.12780">
    <property type="entry name" value="N-terminal domain of ligase-like"/>
    <property type="match status" value="1"/>
</dbReference>
<sequence>MSASGEGHRFRRAGRIDRVCRTEPNVIRKGAGVEYRVVSIVRDHARDRGAAPAVTGDGRTVSYAELDERSSRCARALLAAGLGPGSRVAYVGKNAPGFFDLLFGAAKIGAVTAPVNWRLTPAEIAAVVADAQAPVTLLDEEFAELAEVLPGRIVVTGEEHERWLAGHPADDPGFTGEPDDIVVQLYTSGTTGVPKGVQLSNANFEVGERMARRWGLDGSSVSLVPMPLFHIGGTGWALAGMYAGCRQVLVRDIDPAALVDTFERERVTNAFIVPAVLQFMCQVPGAAGRDYSALRAITYGASPITSEVLRRALDTFRAPLFQLYGMTETTGAIVQLEPGDHDPEGPRAHLMRSAGRPYDWVEIKIVEPGGQAERAPGEVGEVLTRSSQNTPGYWNRPQETERLLAGDGWLRTGDAGYVDADGYLFLTDRIKDMIVTGAENVYPIEVEEVLAAHPAIADVAVIGVPDERWGETVKAVVVRVAGAALTEDDVLAHARERLAGFKRPRSVDFVDALPRNPSGKILKKDLRAPYWEGLGRTIA</sequence>